<feature type="compositionally biased region" description="Low complexity" evidence="1">
    <location>
        <begin position="304"/>
        <end position="313"/>
    </location>
</feature>
<feature type="region of interest" description="Disordered" evidence="1">
    <location>
        <begin position="87"/>
        <end position="132"/>
    </location>
</feature>
<feature type="compositionally biased region" description="Low complexity" evidence="1">
    <location>
        <begin position="683"/>
        <end position="704"/>
    </location>
</feature>
<dbReference type="Proteomes" id="UP000038009">
    <property type="component" value="Unassembled WGS sequence"/>
</dbReference>
<feature type="compositionally biased region" description="Low complexity" evidence="1">
    <location>
        <begin position="119"/>
        <end position="132"/>
    </location>
</feature>
<feature type="compositionally biased region" description="Polar residues" evidence="1">
    <location>
        <begin position="316"/>
        <end position="325"/>
    </location>
</feature>
<sequence length="875" mass="92461">MSTYEWVIEQESPDGVTTRVVFDIAGENEASRGNRSSHHNGSRCNGSSSSHHRVRGGRGCSSALQHQQLQQQLGTGSTVTNALFSLKDTATRSDGGSSKRSSKRSNGSRSRRNRQHHFSNSANGSGPSASNGSMLAPAGSAYTSTALRQRYYRMLFGERGNGGGTFSSVSTRFDPAGSGLSTASFNTRSTGPSNACHTASHPPSTIFMSTYGAELADDDERSSGSYPPRRSRASTNSSSGSGGGGSSGHRTESVNGRISASHASTTLRGGQQDECVPLNAPWADYKVDAARPSTSDRLALNPQSPSEASEPPARLSLQQPDTSSMDYVDDEDRYCHYVKRDVWAARATCPRTVTASAGEFPAFPPLHPIPLGSEAETTTWSTGDEPHSSRRGHDSCAPALPVASVVQQQFRVLGSCTGGNEGGAQDPFPPQRSSPVAQRQQVLNGVAAASLHESRRYNKMLLRKERQRGRGFGLQATPAATATTSYALGGEGECNHSRRRRGGGRTTQAAASQRGRSSCSNGKGIAQRGGTGPGCIQSDDGDDDEPFFSSYDSDDADVDVDSDDSSIECLSNPSSSDDSDAEALRADASFSARVQSLANRAGRERRKLEAREERQLQNEMVRCEEALLTPPMAFVPESPTSPTSPPFSLAAALRERDSAFTMTGMHAATGRAAAGQRGGVALRPGSRSISSGNNNNSGSSTPSSFFISPIHESVAAESAKWTAGTRVQFLGQGGLGGSGGRASAASVRSHLTNDSSVKRRRGRSDDSETEHHAEALDERAEDTEGASAVLLASPAPAPASKSQVRRARKLRKRGDEVPQSVALECGGSRALRPVAPPSIAPPLELLPCSKKEMCEGMLESLLMAAVLEDDDFKLL</sequence>
<feature type="region of interest" description="Disordered" evidence="1">
    <location>
        <begin position="418"/>
        <end position="437"/>
    </location>
</feature>
<dbReference type="EMBL" id="LJSK01000151">
    <property type="protein sequence ID" value="KPI86044.1"/>
    <property type="molecule type" value="Genomic_DNA"/>
</dbReference>
<feature type="compositionally biased region" description="Polar residues" evidence="1">
    <location>
        <begin position="506"/>
        <end position="521"/>
    </location>
</feature>
<comment type="caution">
    <text evidence="2">The sequence shown here is derived from an EMBL/GenBank/DDBJ whole genome shotgun (WGS) entry which is preliminary data.</text>
</comment>
<dbReference type="AlphaFoldDB" id="A0A0N1I487"/>
<feature type="region of interest" description="Disordered" evidence="1">
    <location>
        <begin position="29"/>
        <end position="75"/>
    </location>
</feature>
<dbReference type="OrthoDB" id="267070at2759"/>
<feature type="region of interest" description="Disordered" evidence="1">
    <location>
        <begin position="183"/>
        <end position="202"/>
    </location>
</feature>
<accession>A0A0N1I487</accession>
<feature type="compositionally biased region" description="Basic and acidic residues" evidence="1">
    <location>
        <begin position="763"/>
        <end position="778"/>
    </location>
</feature>
<proteinExistence type="predicted"/>
<name>A0A0N1I487_LEPSE</name>
<reference evidence="2 3" key="1">
    <citation type="journal article" date="2015" name="PLoS Pathog.">
        <title>Leptomonas seymouri: Adaptations to the Dixenous Life Cycle Analyzed by Genome Sequencing, Transcriptome Profiling and Co-infection with Leishmania donovani.</title>
        <authorList>
            <person name="Kraeva N."/>
            <person name="Butenko A."/>
            <person name="Hlavacova J."/>
            <person name="Kostygov A."/>
            <person name="Myskova J."/>
            <person name="Grybchuk D."/>
            <person name="Lestinova T."/>
            <person name="Votypka J."/>
            <person name="Volf P."/>
            <person name="Opperdoes F."/>
            <person name="Flegontov P."/>
            <person name="Lukes J."/>
            <person name="Yurchenko V."/>
        </authorList>
    </citation>
    <scope>NUCLEOTIDE SEQUENCE [LARGE SCALE GENOMIC DNA]</scope>
    <source>
        <strain evidence="2 3">ATCC 30220</strain>
    </source>
</reference>
<dbReference type="OMA" id="HRRYNKM"/>
<evidence type="ECO:0000256" key="1">
    <source>
        <dbReference type="SAM" id="MobiDB-lite"/>
    </source>
</evidence>
<feature type="region of interest" description="Disordered" evidence="1">
    <location>
        <begin position="216"/>
        <end position="273"/>
    </location>
</feature>
<feature type="compositionally biased region" description="Low complexity" evidence="1">
    <location>
        <begin position="92"/>
        <end position="108"/>
    </location>
</feature>
<gene>
    <name evidence="2" type="ORF">ABL78_4882</name>
</gene>
<feature type="region of interest" description="Disordered" evidence="1">
    <location>
        <begin position="293"/>
        <end position="327"/>
    </location>
</feature>
<keyword evidence="3" id="KW-1185">Reference proteome</keyword>
<evidence type="ECO:0000313" key="3">
    <source>
        <dbReference type="Proteomes" id="UP000038009"/>
    </source>
</evidence>
<dbReference type="VEuPathDB" id="TriTrypDB:Lsey_0151_0020"/>
<feature type="region of interest" description="Disordered" evidence="1">
    <location>
        <begin position="735"/>
        <end position="786"/>
    </location>
</feature>
<feature type="compositionally biased region" description="Low complexity" evidence="1">
    <location>
        <begin position="60"/>
        <end position="73"/>
    </location>
</feature>
<feature type="compositionally biased region" description="Low complexity" evidence="1">
    <location>
        <begin position="223"/>
        <end position="239"/>
    </location>
</feature>
<evidence type="ECO:0000313" key="2">
    <source>
        <dbReference type="EMBL" id="KPI86044.1"/>
    </source>
</evidence>
<feature type="region of interest" description="Disordered" evidence="1">
    <location>
        <begin position="670"/>
        <end position="704"/>
    </location>
</feature>
<feature type="region of interest" description="Disordered" evidence="1">
    <location>
        <begin position="375"/>
        <end position="395"/>
    </location>
</feature>
<feature type="compositionally biased region" description="Acidic residues" evidence="1">
    <location>
        <begin position="539"/>
        <end position="566"/>
    </location>
</feature>
<feature type="compositionally biased region" description="Polar residues" evidence="1">
    <location>
        <begin position="253"/>
        <end position="269"/>
    </location>
</feature>
<protein>
    <submittedName>
        <fullName evidence="2">Uncharacterized protein</fullName>
    </submittedName>
</protein>
<feature type="region of interest" description="Disordered" evidence="1">
    <location>
        <begin position="483"/>
        <end position="583"/>
    </location>
</feature>
<organism evidence="2 3">
    <name type="scientific">Leptomonas seymouri</name>
    <dbReference type="NCBI Taxonomy" id="5684"/>
    <lineage>
        <taxon>Eukaryota</taxon>
        <taxon>Discoba</taxon>
        <taxon>Euglenozoa</taxon>
        <taxon>Kinetoplastea</taxon>
        <taxon>Metakinetoplastina</taxon>
        <taxon>Trypanosomatida</taxon>
        <taxon>Trypanosomatidae</taxon>
        <taxon>Leishmaniinae</taxon>
        <taxon>Leptomonas</taxon>
    </lineage>
</organism>
<feature type="compositionally biased region" description="Basic and acidic residues" evidence="1">
    <location>
        <begin position="384"/>
        <end position="394"/>
    </location>
</feature>